<dbReference type="AlphaFoldDB" id="A0A284R3A2"/>
<proteinExistence type="predicted"/>
<dbReference type="OrthoDB" id="10392293at2759"/>
<evidence type="ECO:0000313" key="2">
    <source>
        <dbReference type="Proteomes" id="UP000219338"/>
    </source>
</evidence>
<keyword evidence="2" id="KW-1185">Reference proteome</keyword>
<name>A0A284R3A2_ARMOS</name>
<gene>
    <name evidence="1" type="ORF">ARMOST_06543</name>
</gene>
<dbReference type="Proteomes" id="UP000219338">
    <property type="component" value="Unassembled WGS sequence"/>
</dbReference>
<organism evidence="1 2">
    <name type="scientific">Armillaria ostoyae</name>
    <name type="common">Armillaria root rot fungus</name>
    <dbReference type="NCBI Taxonomy" id="47428"/>
    <lineage>
        <taxon>Eukaryota</taxon>
        <taxon>Fungi</taxon>
        <taxon>Dikarya</taxon>
        <taxon>Basidiomycota</taxon>
        <taxon>Agaricomycotina</taxon>
        <taxon>Agaricomycetes</taxon>
        <taxon>Agaricomycetidae</taxon>
        <taxon>Agaricales</taxon>
        <taxon>Marasmiineae</taxon>
        <taxon>Physalacriaceae</taxon>
        <taxon>Armillaria</taxon>
    </lineage>
</organism>
<reference evidence="2" key="1">
    <citation type="journal article" date="2017" name="Nat. Ecol. Evol.">
        <title>Genome expansion and lineage-specific genetic innovations in the forest pathogenic fungi Armillaria.</title>
        <authorList>
            <person name="Sipos G."/>
            <person name="Prasanna A.N."/>
            <person name="Walter M.C."/>
            <person name="O'Connor E."/>
            <person name="Balint B."/>
            <person name="Krizsan K."/>
            <person name="Kiss B."/>
            <person name="Hess J."/>
            <person name="Varga T."/>
            <person name="Slot J."/>
            <person name="Riley R."/>
            <person name="Boka B."/>
            <person name="Rigling D."/>
            <person name="Barry K."/>
            <person name="Lee J."/>
            <person name="Mihaltcheva S."/>
            <person name="LaButti K."/>
            <person name="Lipzen A."/>
            <person name="Waldron R."/>
            <person name="Moloney N.M."/>
            <person name="Sperisen C."/>
            <person name="Kredics L."/>
            <person name="Vagvoelgyi C."/>
            <person name="Patrignani A."/>
            <person name="Fitzpatrick D."/>
            <person name="Nagy I."/>
            <person name="Doyle S."/>
            <person name="Anderson J.B."/>
            <person name="Grigoriev I.V."/>
            <person name="Gueldener U."/>
            <person name="Muensterkoetter M."/>
            <person name="Nagy L.G."/>
        </authorList>
    </citation>
    <scope>NUCLEOTIDE SEQUENCE [LARGE SCALE GENOMIC DNA]</scope>
    <source>
        <strain evidence="2">C18/9</strain>
    </source>
</reference>
<evidence type="ECO:0000313" key="1">
    <source>
        <dbReference type="EMBL" id="SJL03197.1"/>
    </source>
</evidence>
<sequence length="124" mass="14095">MNAADIDNLHFVNPSLEALRLSLQYRAFKLYHGTADFATVSPGIQTAFREVAEDIAENITQAMSSDERERLSPAAWDQMIKEHIRRKFNFHYKNGVLDRITSKKGGKEYFAQDRGSGNFIAVVE</sequence>
<protein>
    <submittedName>
        <fullName evidence="1">Uncharacterized protein</fullName>
    </submittedName>
</protein>
<accession>A0A284R3A2</accession>
<dbReference type="EMBL" id="FUEG01000004">
    <property type="protein sequence ID" value="SJL03197.1"/>
    <property type="molecule type" value="Genomic_DNA"/>
</dbReference>